<dbReference type="SUPFAM" id="SSF89392">
    <property type="entry name" value="Prokaryotic lipoproteins and lipoprotein localization factors"/>
    <property type="match status" value="1"/>
</dbReference>
<dbReference type="EMBL" id="CP071793">
    <property type="protein sequence ID" value="QTD52066.1"/>
    <property type="molecule type" value="Genomic_DNA"/>
</dbReference>
<dbReference type="AlphaFoldDB" id="A0A8A4TQ09"/>
<evidence type="ECO:0000256" key="1">
    <source>
        <dbReference type="ARBA" id="ARBA00022729"/>
    </source>
</evidence>
<feature type="region of interest" description="Disordered" evidence="2">
    <location>
        <begin position="262"/>
        <end position="282"/>
    </location>
</feature>
<name>A0A8A4TQ09_SULCO</name>
<evidence type="ECO:0000313" key="4">
    <source>
        <dbReference type="EMBL" id="QTD52066.1"/>
    </source>
</evidence>
<keyword evidence="1 3" id="KW-0732">Signal</keyword>
<gene>
    <name evidence="4" type="ORF">J3U87_06295</name>
</gene>
<dbReference type="Gene3D" id="2.50.20.10">
    <property type="entry name" value="Lipoprotein localisation LolA/LolB/LppX"/>
    <property type="match status" value="1"/>
</dbReference>
<feature type="chain" id="PRO_5035308577" description="DUF4412 domain-containing protein" evidence="3">
    <location>
        <begin position="22"/>
        <end position="282"/>
    </location>
</feature>
<sequence>MKRIGYLLFAALLTVSTISSAWGGSDPEAAKWMKKMVAVYQKAPLSMNMSAKMEMSQQGMSMKMDMNGDIIYKDAKHQHMDIKTKMEMGQGQAMDMSMLYIMDGTTFWMEMQMPPSMGGMKQVMKMSIDQMEKMAEKQGMGGMGMSPGAMDPAKIMENMEKMMDLKYEGTKDGKVTLSAEMTPEASKKMGIPTNMGQKMKITLDEKNIFPSEIAFLAEGEGAAPMMVMSFQNLKFLKSVDDAKFTYTPPEGVMVQDLGKMLEGMQGGGHQGHSHGPGEDHKH</sequence>
<dbReference type="RefSeq" id="WP_237382176.1">
    <property type="nucleotide sequence ID" value="NZ_CP071793.1"/>
</dbReference>
<accession>A0A8A4TQ09</accession>
<evidence type="ECO:0008006" key="6">
    <source>
        <dbReference type="Google" id="ProtNLM"/>
    </source>
</evidence>
<dbReference type="KEGG" id="scor:J3U87_06295"/>
<dbReference type="Proteomes" id="UP000663929">
    <property type="component" value="Chromosome"/>
</dbReference>
<organism evidence="4 5">
    <name type="scientific">Sulfidibacter corallicola</name>
    <dbReference type="NCBI Taxonomy" id="2818388"/>
    <lineage>
        <taxon>Bacteria</taxon>
        <taxon>Pseudomonadati</taxon>
        <taxon>Acidobacteriota</taxon>
        <taxon>Holophagae</taxon>
        <taxon>Acanthopleuribacterales</taxon>
        <taxon>Acanthopleuribacteraceae</taxon>
        <taxon>Sulfidibacter</taxon>
    </lineage>
</organism>
<protein>
    <recommendedName>
        <fullName evidence="6">DUF4412 domain-containing protein</fullName>
    </recommendedName>
</protein>
<proteinExistence type="predicted"/>
<evidence type="ECO:0000256" key="2">
    <source>
        <dbReference type="SAM" id="MobiDB-lite"/>
    </source>
</evidence>
<reference evidence="4" key="1">
    <citation type="submission" date="2021-03" db="EMBL/GenBank/DDBJ databases">
        <title>Acanthopleuribacteraceae sp. M133.</title>
        <authorList>
            <person name="Wang G."/>
        </authorList>
    </citation>
    <scope>NUCLEOTIDE SEQUENCE</scope>
    <source>
        <strain evidence="4">M133</strain>
    </source>
</reference>
<dbReference type="InterPro" id="IPR029046">
    <property type="entry name" value="LolA/LolB/LppX"/>
</dbReference>
<feature type="signal peptide" evidence="3">
    <location>
        <begin position="1"/>
        <end position="21"/>
    </location>
</feature>
<evidence type="ECO:0000256" key="3">
    <source>
        <dbReference type="SAM" id="SignalP"/>
    </source>
</evidence>
<evidence type="ECO:0000313" key="5">
    <source>
        <dbReference type="Proteomes" id="UP000663929"/>
    </source>
</evidence>
<keyword evidence="5" id="KW-1185">Reference proteome</keyword>